<gene>
    <name evidence="5" type="primary">rhaR_7</name>
    <name evidence="5" type="ORF">HOV93_48800</name>
</gene>
<dbReference type="GO" id="GO:0043565">
    <property type="term" value="F:sequence-specific DNA binding"/>
    <property type="evidence" value="ECO:0007669"/>
    <property type="project" value="InterPro"/>
</dbReference>
<dbReference type="InterPro" id="IPR020449">
    <property type="entry name" value="Tscrpt_reg_AraC-type_HTH"/>
</dbReference>
<evidence type="ECO:0000313" key="6">
    <source>
        <dbReference type="Proteomes" id="UP000551616"/>
    </source>
</evidence>
<protein>
    <submittedName>
        <fullName evidence="5">HTH-type transcriptional activator RhaR</fullName>
    </submittedName>
</protein>
<dbReference type="PANTHER" id="PTHR43280">
    <property type="entry name" value="ARAC-FAMILY TRANSCRIPTIONAL REGULATOR"/>
    <property type="match status" value="1"/>
</dbReference>
<dbReference type="InterPro" id="IPR009057">
    <property type="entry name" value="Homeodomain-like_sf"/>
</dbReference>
<dbReference type="RefSeq" id="WP_207399054.1">
    <property type="nucleotide sequence ID" value="NZ_JABRWO010000018.1"/>
</dbReference>
<dbReference type="InterPro" id="IPR018060">
    <property type="entry name" value="HTH_AraC"/>
</dbReference>
<dbReference type="Proteomes" id="UP000551616">
    <property type="component" value="Unassembled WGS sequence"/>
</dbReference>
<dbReference type="InterPro" id="IPR011051">
    <property type="entry name" value="RmlC_Cupin_sf"/>
</dbReference>
<proteinExistence type="predicted"/>
<keyword evidence="2" id="KW-0238">DNA-binding</keyword>
<keyword evidence="1" id="KW-0805">Transcription regulation</keyword>
<dbReference type="PROSITE" id="PS01124">
    <property type="entry name" value="HTH_ARAC_FAMILY_2"/>
    <property type="match status" value="1"/>
</dbReference>
<dbReference type="Pfam" id="PF12833">
    <property type="entry name" value="HTH_18"/>
    <property type="match status" value="1"/>
</dbReference>
<dbReference type="AlphaFoldDB" id="A0A7V8V9Y9"/>
<dbReference type="EMBL" id="JABRWO010000018">
    <property type="protein sequence ID" value="MBA2117679.1"/>
    <property type="molecule type" value="Genomic_DNA"/>
</dbReference>
<dbReference type="InterPro" id="IPR018062">
    <property type="entry name" value="HTH_AraC-typ_CS"/>
</dbReference>
<organism evidence="5 6">
    <name type="scientific">Bremerella alba</name>
    <dbReference type="NCBI Taxonomy" id="980252"/>
    <lineage>
        <taxon>Bacteria</taxon>
        <taxon>Pseudomonadati</taxon>
        <taxon>Planctomycetota</taxon>
        <taxon>Planctomycetia</taxon>
        <taxon>Pirellulales</taxon>
        <taxon>Pirellulaceae</taxon>
        <taxon>Bremerella</taxon>
    </lineage>
</organism>
<evidence type="ECO:0000259" key="4">
    <source>
        <dbReference type="PROSITE" id="PS01124"/>
    </source>
</evidence>
<evidence type="ECO:0000313" key="5">
    <source>
        <dbReference type="EMBL" id="MBA2117679.1"/>
    </source>
</evidence>
<keyword evidence="6" id="KW-1185">Reference proteome</keyword>
<dbReference type="SUPFAM" id="SSF46689">
    <property type="entry name" value="Homeodomain-like"/>
    <property type="match status" value="2"/>
</dbReference>
<dbReference type="SUPFAM" id="SSF51182">
    <property type="entry name" value="RmlC-like cupins"/>
    <property type="match status" value="1"/>
</dbReference>
<dbReference type="PANTHER" id="PTHR43280:SF27">
    <property type="entry name" value="TRANSCRIPTIONAL REGULATOR MTLR"/>
    <property type="match status" value="1"/>
</dbReference>
<keyword evidence="3" id="KW-0804">Transcription</keyword>
<dbReference type="GO" id="GO:0003700">
    <property type="term" value="F:DNA-binding transcription factor activity"/>
    <property type="evidence" value="ECO:0007669"/>
    <property type="project" value="InterPro"/>
</dbReference>
<name>A0A7V8V9Y9_9BACT</name>
<dbReference type="PROSITE" id="PS00041">
    <property type="entry name" value="HTH_ARAC_FAMILY_1"/>
    <property type="match status" value="1"/>
</dbReference>
<dbReference type="SMART" id="SM00342">
    <property type="entry name" value="HTH_ARAC"/>
    <property type="match status" value="1"/>
</dbReference>
<evidence type="ECO:0000256" key="3">
    <source>
        <dbReference type="ARBA" id="ARBA00023163"/>
    </source>
</evidence>
<comment type="caution">
    <text evidence="5">The sequence shown here is derived from an EMBL/GenBank/DDBJ whole genome shotgun (WGS) entry which is preliminary data.</text>
</comment>
<dbReference type="Gene3D" id="1.10.10.60">
    <property type="entry name" value="Homeodomain-like"/>
    <property type="match status" value="2"/>
</dbReference>
<dbReference type="PRINTS" id="PR00032">
    <property type="entry name" value="HTHARAC"/>
</dbReference>
<evidence type="ECO:0000256" key="2">
    <source>
        <dbReference type="ARBA" id="ARBA00023125"/>
    </source>
</evidence>
<evidence type="ECO:0000256" key="1">
    <source>
        <dbReference type="ARBA" id="ARBA00023015"/>
    </source>
</evidence>
<dbReference type="Gene3D" id="2.60.120.10">
    <property type="entry name" value="Jelly Rolls"/>
    <property type="match status" value="1"/>
</dbReference>
<sequence length="316" mass="35672">MPINYETIDLPPSECFRILRWNADVNQVETLDAKIGQFRPMQGTGGQWHWHYEVEITLVESGNGVRVVGNETKEIAGDSDLVVLGRGLPHSWDFHGPSSGVCVQFSDTRIMNSLTDLGRTEMVKLVERAANGIEIPARFCEASIRILRGLAANIPTNHLETHGQLIQLLGTLASIHTQQARQISTIRFDNHQSIVNYVEMQKTVNWIMEHYDTDIQLQEVLDLVQMSKATFSRHFPKCTGVSFSQFVNQVRISNASRLLQTTLEPISVIAYRTGFSNLSNFNRIFLKLKGVSPSTYRQLEKARHKALPPTKSDSIR</sequence>
<dbReference type="InterPro" id="IPR014710">
    <property type="entry name" value="RmlC-like_jellyroll"/>
</dbReference>
<accession>A0A7V8V9Y9</accession>
<reference evidence="5 6" key="1">
    <citation type="submission" date="2020-05" db="EMBL/GenBank/DDBJ databases">
        <title>Bremerella alba sp. nov., a novel planctomycete isolated from the surface of the macroalga Fucus spiralis.</title>
        <authorList>
            <person name="Godinho O."/>
            <person name="Botelho R."/>
            <person name="Albuquerque L."/>
            <person name="Wiegand S."/>
            <person name="Da Costa M.S."/>
            <person name="Lobo-Da-Cunha A."/>
            <person name="Jogler C."/>
            <person name="Lage O.M."/>
        </authorList>
    </citation>
    <scope>NUCLEOTIDE SEQUENCE [LARGE SCALE GENOMIC DNA]</scope>
    <source>
        <strain evidence="5 6">FF15</strain>
    </source>
</reference>
<feature type="domain" description="HTH araC/xylS-type" evidence="4">
    <location>
        <begin position="201"/>
        <end position="299"/>
    </location>
</feature>